<keyword evidence="1" id="KW-0732">Signal</keyword>
<reference evidence="3" key="1">
    <citation type="journal article" date="2012" name="Proc. Natl. Acad. Sci. U.S.A.">
        <title>Genome sequence of the button mushroom Agaricus bisporus reveals mechanisms governing adaptation to a humic-rich ecological niche.</title>
        <authorList>
            <person name="Morin E."/>
            <person name="Kohler A."/>
            <person name="Baker A.R."/>
            <person name="Foulongne-Oriol M."/>
            <person name="Lombard V."/>
            <person name="Nagy L.G."/>
            <person name="Ohm R.A."/>
            <person name="Patyshakuliyeva A."/>
            <person name="Brun A."/>
            <person name="Aerts A.L."/>
            <person name="Bailey A.M."/>
            <person name="Billette C."/>
            <person name="Coutinho P.M."/>
            <person name="Deakin G."/>
            <person name="Doddapaneni H."/>
            <person name="Floudas D."/>
            <person name="Grimwood J."/>
            <person name="Hilden K."/>
            <person name="Kuees U."/>
            <person name="LaButti K.M."/>
            <person name="Lapidus A."/>
            <person name="Lindquist E.A."/>
            <person name="Lucas S.M."/>
            <person name="Murat C."/>
            <person name="Riley R.W."/>
            <person name="Salamov A.A."/>
            <person name="Schmutz J."/>
            <person name="Subramanian V."/>
            <person name="Woesten H.A.B."/>
            <person name="Xu J."/>
            <person name="Eastwood D.C."/>
            <person name="Foster G.D."/>
            <person name="Sonnenberg A.S."/>
            <person name="Cullen D."/>
            <person name="de Vries R.P."/>
            <person name="Lundell T."/>
            <person name="Hibbett D.S."/>
            <person name="Henrissat B."/>
            <person name="Burton K.S."/>
            <person name="Kerrigan R.W."/>
            <person name="Challen M.P."/>
            <person name="Grigoriev I.V."/>
            <person name="Martin F."/>
        </authorList>
    </citation>
    <scope>NUCLEOTIDE SEQUENCE [LARGE SCALE GENOMIC DNA]</scope>
    <source>
        <strain evidence="3">JB137-S8 / ATCC MYA-4627 / FGSC 10392</strain>
    </source>
</reference>
<gene>
    <name evidence="2" type="ORF">AGABI1DRAFT_95122</name>
</gene>
<feature type="signal peptide" evidence="1">
    <location>
        <begin position="1"/>
        <end position="18"/>
    </location>
</feature>
<name>K5XL04_AGABU</name>
<feature type="chain" id="PRO_5003886486" description="Ricin B lectin domain-containing protein" evidence="1">
    <location>
        <begin position="19"/>
        <end position="281"/>
    </location>
</feature>
<keyword evidence="3" id="KW-1185">Reference proteome</keyword>
<dbReference type="HOGENOM" id="CLU_990346_0_0_1"/>
<evidence type="ECO:0000313" key="2">
    <source>
        <dbReference type="EMBL" id="EKM75185.1"/>
    </source>
</evidence>
<organism evidence="2 3">
    <name type="scientific">Agaricus bisporus var. burnettii (strain JB137-S8 / ATCC MYA-4627 / FGSC 10392)</name>
    <name type="common">White button mushroom</name>
    <dbReference type="NCBI Taxonomy" id="597362"/>
    <lineage>
        <taxon>Eukaryota</taxon>
        <taxon>Fungi</taxon>
        <taxon>Dikarya</taxon>
        <taxon>Basidiomycota</taxon>
        <taxon>Agaricomycotina</taxon>
        <taxon>Agaricomycetes</taxon>
        <taxon>Agaricomycetidae</taxon>
        <taxon>Agaricales</taxon>
        <taxon>Agaricineae</taxon>
        <taxon>Agaricaceae</taxon>
        <taxon>Agaricus</taxon>
    </lineage>
</organism>
<protein>
    <recommendedName>
        <fullName evidence="4">Ricin B lectin domain-containing protein</fullName>
    </recommendedName>
</protein>
<dbReference type="Proteomes" id="UP000008493">
    <property type="component" value="Unassembled WGS sequence"/>
</dbReference>
<dbReference type="Gene3D" id="2.80.10.50">
    <property type="match status" value="1"/>
</dbReference>
<dbReference type="EMBL" id="JH971418">
    <property type="protein sequence ID" value="EKM75185.1"/>
    <property type="molecule type" value="Genomic_DNA"/>
</dbReference>
<dbReference type="KEGG" id="abp:AGABI1DRAFT95122"/>
<dbReference type="OrthoDB" id="2499440at2759"/>
<sequence>MLSSKFFSLLTFAAAAVAQGFPKDPFFIVNTESELVFEAEYRSSDSEVLIALSERDANNGAQIWTYTEGRGFLKNQASGLVLEVPRTDGRVDYGTRLQVTAPRNETNDDLTQLWDYDAGAQHLFTLASESACVAWNSSFVGYWRRGCSEPFNLFICYRIAEVKLRSRGAGLKDFSQIYCGVGTPKAVALEDGVLARIAVAPGAGDFERNQFPVHQVETKDERAREAGGEVTVSSRGLGVDGFGDFEHVHERRSEDNDLTVHDHEAGTATTIFATDDRNNHD</sequence>
<proteinExistence type="predicted"/>
<dbReference type="GeneID" id="18832613"/>
<dbReference type="RefSeq" id="XP_007334224.1">
    <property type="nucleotide sequence ID" value="XM_007334162.1"/>
</dbReference>
<dbReference type="SUPFAM" id="SSF50370">
    <property type="entry name" value="Ricin B-like lectins"/>
    <property type="match status" value="1"/>
</dbReference>
<evidence type="ECO:0008006" key="4">
    <source>
        <dbReference type="Google" id="ProtNLM"/>
    </source>
</evidence>
<evidence type="ECO:0000256" key="1">
    <source>
        <dbReference type="SAM" id="SignalP"/>
    </source>
</evidence>
<evidence type="ECO:0000313" key="3">
    <source>
        <dbReference type="Proteomes" id="UP000008493"/>
    </source>
</evidence>
<accession>K5XL04</accession>
<dbReference type="OMA" id="HQVETKD"/>
<dbReference type="InParanoid" id="K5XL04"/>
<dbReference type="InterPro" id="IPR035992">
    <property type="entry name" value="Ricin_B-like_lectins"/>
</dbReference>
<dbReference type="AlphaFoldDB" id="K5XL04"/>